<protein>
    <submittedName>
        <fullName evidence="1">Uncharacterized protein</fullName>
    </submittedName>
</protein>
<organism evidence="1 2">
    <name type="scientific">Hypoxylon rubiginosum</name>
    <dbReference type="NCBI Taxonomy" id="110542"/>
    <lineage>
        <taxon>Eukaryota</taxon>
        <taxon>Fungi</taxon>
        <taxon>Dikarya</taxon>
        <taxon>Ascomycota</taxon>
        <taxon>Pezizomycotina</taxon>
        <taxon>Sordariomycetes</taxon>
        <taxon>Xylariomycetidae</taxon>
        <taxon>Xylariales</taxon>
        <taxon>Hypoxylaceae</taxon>
        <taxon>Hypoxylon</taxon>
    </lineage>
</organism>
<proteinExistence type="predicted"/>
<accession>A0ACC0CS72</accession>
<name>A0ACC0CS72_9PEZI</name>
<dbReference type="EMBL" id="MU394354">
    <property type="protein sequence ID" value="KAI6083304.1"/>
    <property type="molecule type" value="Genomic_DNA"/>
</dbReference>
<evidence type="ECO:0000313" key="1">
    <source>
        <dbReference type="EMBL" id="KAI6083304.1"/>
    </source>
</evidence>
<comment type="caution">
    <text evidence="1">The sequence shown here is derived from an EMBL/GenBank/DDBJ whole genome shotgun (WGS) entry which is preliminary data.</text>
</comment>
<reference evidence="1 2" key="1">
    <citation type="journal article" date="2022" name="New Phytol.">
        <title>Ecological generalism drives hyperdiversity of secondary metabolite gene clusters in xylarialean endophytes.</title>
        <authorList>
            <person name="Franco M.E.E."/>
            <person name="Wisecaver J.H."/>
            <person name="Arnold A.E."/>
            <person name="Ju Y.M."/>
            <person name="Slot J.C."/>
            <person name="Ahrendt S."/>
            <person name="Moore L.P."/>
            <person name="Eastman K.E."/>
            <person name="Scott K."/>
            <person name="Konkel Z."/>
            <person name="Mondo S.J."/>
            <person name="Kuo A."/>
            <person name="Hayes R.D."/>
            <person name="Haridas S."/>
            <person name="Andreopoulos B."/>
            <person name="Riley R."/>
            <person name="LaButti K."/>
            <person name="Pangilinan J."/>
            <person name="Lipzen A."/>
            <person name="Amirebrahimi M."/>
            <person name="Yan J."/>
            <person name="Adam C."/>
            <person name="Keymanesh K."/>
            <person name="Ng V."/>
            <person name="Louie K."/>
            <person name="Northen T."/>
            <person name="Drula E."/>
            <person name="Henrissat B."/>
            <person name="Hsieh H.M."/>
            <person name="Youens-Clark K."/>
            <person name="Lutzoni F."/>
            <person name="Miadlikowska J."/>
            <person name="Eastwood D.C."/>
            <person name="Hamelin R.C."/>
            <person name="Grigoriev I.V."/>
            <person name="U'Ren J.M."/>
        </authorList>
    </citation>
    <scope>NUCLEOTIDE SEQUENCE [LARGE SCALE GENOMIC DNA]</scope>
    <source>
        <strain evidence="1 2">ER1909</strain>
    </source>
</reference>
<dbReference type="Proteomes" id="UP001497680">
    <property type="component" value="Unassembled WGS sequence"/>
</dbReference>
<keyword evidence="2" id="KW-1185">Reference proteome</keyword>
<gene>
    <name evidence="1" type="ORF">F4821DRAFT_194271</name>
</gene>
<evidence type="ECO:0000313" key="2">
    <source>
        <dbReference type="Proteomes" id="UP001497680"/>
    </source>
</evidence>
<sequence length="271" mass="30742">MASDQGNMPFIKHLASSDRKIRTSALSTLRTFLSAPATARKLTDLDYMKLWKGLFYSVWMCDRPIPQQNLCTELAELLSVLPTPNDDEGAAVIPFLRAFWATLSREWTSIDVLRMEKFLLLVRRVFGASLAWVGGGKRGKKDGAWTGTRADSMLRLLQEWPLESKGDLSKVPVGLRLHVIDIWVDETEKLELLDQESEDDSAEDTSGKVQFLDRIREIVEVQTKSTCKPVRMRARESMTDDRLPWNNTASPDREMADDDSDGRGSWDGFKD</sequence>